<accession>A0A158KSE0</accession>
<gene>
    <name evidence="1" type="ORF">AWB67_06559</name>
</gene>
<dbReference type="EMBL" id="FCOL02000111">
    <property type="protein sequence ID" value="SAL83994.1"/>
    <property type="molecule type" value="Genomic_DNA"/>
</dbReference>
<name>A0A158KSE0_9BURK</name>
<keyword evidence="2" id="KW-1185">Reference proteome</keyword>
<sequence length="96" mass="11242">MIPKSANDKLRKFFEEEDRWNKFFAENPAPSFLEGKSLDNNLAAHWRPEFAAEDIEMLQQRLNEINEMTGSDRDATETEREKIEALIADLILRRMG</sequence>
<dbReference type="AlphaFoldDB" id="A0A158KSE0"/>
<protein>
    <submittedName>
        <fullName evidence="1">Uncharacterized protein</fullName>
    </submittedName>
</protein>
<organism evidence="1 2">
    <name type="scientific">Caballeronia terrestris</name>
    <dbReference type="NCBI Taxonomy" id="1226301"/>
    <lineage>
        <taxon>Bacteria</taxon>
        <taxon>Pseudomonadati</taxon>
        <taxon>Pseudomonadota</taxon>
        <taxon>Betaproteobacteria</taxon>
        <taxon>Burkholderiales</taxon>
        <taxon>Burkholderiaceae</taxon>
        <taxon>Caballeronia</taxon>
    </lineage>
</organism>
<evidence type="ECO:0000313" key="1">
    <source>
        <dbReference type="EMBL" id="SAL83994.1"/>
    </source>
</evidence>
<proteinExistence type="predicted"/>
<reference evidence="1" key="1">
    <citation type="submission" date="2016-01" db="EMBL/GenBank/DDBJ databases">
        <authorList>
            <person name="Peeters C."/>
        </authorList>
    </citation>
    <scope>NUCLEOTIDE SEQUENCE [LARGE SCALE GENOMIC DNA]</scope>
    <source>
        <strain evidence="1">LMG 22937</strain>
    </source>
</reference>
<comment type="caution">
    <text evidence="1">The sequence shown here is derived from an EMBL/GenBank/DDBJ whole genome shotgun (WGS) entry which is preliminary data.</text>
</comment>
<dbReference type="Proteomes" id="UP000054925">
    <property type="component" value="Unassembled WGS sequence"/>
</dbReference>
<dbReference type="OrthoDB" id="9834944at2"/>
<evidence type="ECO:0000313" key="2">
    <source>
        <dbReference type="Proteomes" id="UP000054925"/>
    </source>
</evidence>
<dbReference type="RefSeq" id="WP_087660167.1">
    <property type="nucleotide sequence ID" value="NZ_FCOL02000111.1"/>
</dbReference>